<evidence type="ECO:0000313" key="1">
    <source>
        <dbReference type="EMBL" id="SOY30331.1"/>
    </source>
</evidence>
<proteinExistence type="predicted"/>
<gene>
    <name evidence="1" type="ORF">AMURIS_03058</name>
</gene>
<name>A0A2K4ZIQ0_9FIRM</name>
<protein>
    <submittedName>
        <fullName evidence="1">Uncharacterized protein</fullName>
    </submittedName>
</protein>
<dbReference type="EMBL" id="OFSM01000015">
    <property type="protein sequence ID" value="SOY30331.1"/>
    <property type="molecule type" value="Genomic_DNA"/>
</dbReference>
<dbReference type="AlphaFoldDB" id="A0A2K4ZIQ0"/>
<sequence>MCSIAFCCVRVVAIIPISKMRKMIEERTGADKDNTFYVPIPKSVTFRINTECCIMVSGFCFWEQ</sequence>
<dbReference type="Proteomes" id="UP000236311">
    <property type="component" value="Unassembled WGS sequence"/>
</dbReference>
<accession>A0A2K4ZIQ0</accession>
<evidence type="ECO:0000313" key="2">
    <source>
        <dbReference type="Proteomes" id="UP000236311"/>
    </source>
</evidence>
<reference evidence="1 2" key="1">
    <citation type="submission" date="2018-01" db="EMBL/GenBank/DDBJ databases">
        <authorList>
            <person name="Gaut B.S."/>
            <person name="Morton B.R."/>
            <person name="Clegg M.T."/>
            <person name="Duvall M.R."/>
        </authorList>
    </citation>
    <scope>NUCLEOTIDE SEQUENCE [LARGE SCALE GENOMIC DNA]</scope>
    <source>
        <strain evidence="1">GP69</strain>
    </source>
</reference>
<organism evidence="1 2">
    <name type="scientific">Acetatifactor muris</name>
    <dbReference type="NCBI Taxonomy" id="879566"/>
    <lineage>
        <taxon>Bacteria</taxon>
        <taxon>Bacillati</taxon>
        <taxon>Bacillota</taxon>
        <taxon>Clostridia</taxon>
        <taxon>Lachnospirales</taxon>
        <taxon>Lachnospiraceae</taxon>
        <taxon>Acetatifactor</taxon>
    </lineage>
</organism>
<keyword evidence="2" id="KW-1185">Reference proteome</keyword>